<name>A0ACC2DUF9_DIPCM</name>
<evidence type="ECO:0000313" key="2">
    <source>
        <dbReference type="Proteomes" id="UP001162992"/>
    </source>
</evidence>
<dbReference type="EMBL" id="CM055095">
    <property type="protein sequence ID" value="KAJ7557926.1"/>
    <property type="molecule type" value="Genomic_DNA"/>
</dbReference>
<keyword evidence="2" id="KW-1185">Reference proteome</keyword>
<dbReference type="Proteomes" id="UP001162992">
    <property type="component" value="Chromosome 4"/>
</dbReference>
<gene>
    <name evidence="1" type="ORF">O6H91_04G016100</name>
</gene>
<proteinExistence type="predicted"/>
<reference evidence="2" key="1">
    <citation type="journal article" date="2024" name="Proc. Natl. Acad. Sci. U.S.A.">
        <title>Extraordinary preservation of gene collinearity over three hundred million years revealed in homosporous lycophytes.</title>
        <authorList>
            <person name="Li C."/>
            <person name="Wickell D."/>
            <person name="Kuo L.Y."/>
            <person name="Chen X."/>
            <person name="Nie B."/>
            <person name="Liao X."/>
            <person name="Peng D."/>
            <person name="Ji J."/>
            <person name="Jenkins J."/>
            <person name="Williams M."/>
            <person name="Shu S."/>
            <person name="Plott C."/>
            <person name="Barry K."/>
            <person name="Rajasekar S."/>
            <person name="Grimwood J."/>
            <person name="Han X."/>
            <person name="Sun S."/>
            <person name="Hou Z."/>
            <person name="He W."/>
            <person name="Dai G."/>
            <person name="Sun C."/>
            <person name="Schmutz J."/>
            <person name="Leebens-Mack J.H."/>
            <person name="Li F.W."/>
            <person name="Wang L."/>
        </authorList>
    </citation>
    <scope>NUCLEOTIDE SEQUENCE [LARGE SCALE GENOMIC DNA]</scope>
    <source>
        <strain evidence="2">cv. PW_Plant_1</strain>
    </source>
</reference>
<comment type="caution">
    <text evidence="1">The sequence shown here is derived from an EMBL/GenBank/DDBJ whole genome shotgun (WGS) entry which is preliminary data.</text>
</comment>
<sequence length="439" mass="48728">MVRDQHPILSELRQMGSIKMQPVTGLLILAIIIHCCNIAETFNFQGQNIDAGASGETLNETVGVGASFSLRHFAKQRIHRKNPIWRGGAGRTGNVIDDCWRGNAEWARNRMQLADCAKGFGSNALGGKYGRYYVVTRADDNPVNPAPGTLRYGATLPGPTWIYFAHDMLIVLKYELIVSSFKTFDGRGANVQIAYGACFTVQYVSHVIIHGLHIHDCRPGSSGDVKGSAWHTGYRQGSKGSAIVIFGSNNVWIDHNSLSHCYDGLVNVIHASTDVTVSNNYFTNHDEVMLLGHNDDYTADKIMKVTVMYNHFGPGLIERMPRVRFGYAHVVNNRYTAWLMYAIGGSADPTIQSEGNYFLASNNPSLKQVTKRQSGNWINWKWRSIGDLFLNGAYFVQSGYGSADPYYTLSQWFQAKPASRVPELTYSAGALSCKTNYHC</sequence>
<evidence type="ECO:0000313" key="1">
    <source>
        <dbReference type="EMBL" id="KAJ7557926.1"/>
    </source>
</evidence>
<accession>A0ACC2DUF9</accession>
<protein>
    <submittedName>
        <fullName evidence="1">Uncharacterized protein</fullName>
    </submittedName>
</protein>
<organism evidence="1 2">
    <name type="scientific">Diphasiastrum complanatum</name>
    <name type="common">Issler's clubmoss</name>
    <name type="synonym">Lycopodium complanatum</name>
    <dbReference type="NCBI Taxonomy" id="34168"/>
    <lineage>
        <taxon>Eukaryota</taxon>
        <taxon>Viridiplantae</taxon>
        <taxon>Streptophyta</taxon>
        <taxon>Embryophyta</taxon>
        <taxon>Tracheophyta</taxon>
        <taxon>Lycopodiopsida</taxon>
        <taxon>Lycopodiales</taxon>
        <taxon>Lycopodiaceae</taxon>
        <taxon>Lycopodioideae</taxon>
        <taxon>Diphasiastrum</taxon>
    </lineage>
</organism>